<dbReference type="Proteomes" id="UP000231564">
    <property type="component" value="Chromosome MARIT"/>
</dbReference>
<dbReference type="OrthoDB" id="1190227at2"/>
<dbReference type="RefSeq" id="WP_100211783.1">
    <property type="nucleotide sequence ID" value="NZ_CP138495.1"/>
</dbReference>
<sequence>MKDAFKFNPFSGVFEEDLDDVLVPIFNFEKLLLKIKTKESLAIEFSGKKGRGKTTHLIALQQKVPEFPIFLLENKVSVNSVLEDDSEVVFIDGIAHLSFSERHKLFKEKKVVIYTTHFSKKIECMLAKKKLHTIYFKGISIEILENIVKNRLKVAEREKGSYERVFTQREISLLIKKFGDDYRGIINHLYEKFQWKSQH</sequence>
<dbReference type="GeneID" id="47724257"/>
<dbReference type="InterPro" id="IPR027417">
    <property type="entry name" value="P-loop_NTPase"/>
</dbReference>
<dbReference type="EMBL" id="LT634361">
    <property type="protein sequence ID" value="SFZ84558.1"/>
    <property type="molecule type" value="Genomic_DNA"/>
</dbReference>
<organism evidence="1 2">
    <name type="scientific">Tenacibaculum maritimum NCIMB 2154</name>
    <dbReference type="NCBI Taxonomy" id="1349785"/>
    <lineage>
        <taxon>Bacteria</taxon>
        <taxon>Pseudomonadati</taxon>
        <taxon>Bacteroidota</taxon>
        <taxon>Flavobacteriia</taxon>
        <taxon>Flavobacteriales</taxon>
        <taxon>Flavobacteriaceae</taxon>
        <taxon>Tenacibaculum</taxon>
    </lineage>
</organism>
<reference evidence="1 2" key="1">
    <citation type="submission" date="2016-11" db="EMBL/GenBank/DDBJ databases">
        <authorList>
            <person name="Jaros S."/>
            <person name="Januszkiewicz K."/>
            <person name="Wedrychowicz H."/>
        </authorList>
    </citation>
    <scope>NUCLEOTIDE SEQUENCE [LARGE SCALE GENOMIC DNA]</scope>
    <source>
        <strain evidence="1">NCIMB 2154T</strain>
    </source>
</reference>
<dbReference type="SUPFAM" id="SSF52540">
    <property type="entry name" value="P-loop containing nucleoside triphosphate hydrolases"/>
    <property type="match status" value="1"/>
</dbReference>
<dbReference type="AlphaFoldDB" id="A0A2H1EDI4"/>
<gene>
    <name evidence="1" type="ORF">MARIT_2803</name>
</gene>
<evidence type="ECO:0000313" key="1">
    <source>
        <dbReference type="EMBL" id="SFZ84558.1"/>
    </source>
</evidence>
<protein>
    <submittedName>
        <fullName evidence="1">Uncharacterized protein</fullName>
    </submittedName>
</protein>
<evidence type="ECO:0000313" key="2">
    <source>
        <dbReference type="Proteomes" id="UP000231564"/>
    </source>
</evidence>
<dbReference type="KEGG" id="tmar:MARIT_2803"/>
<accession>A0A2H1EDI4</accession>
<proteinExistence type="predicted"/>
<name>A0A2H1EDI4_9FLAO</name>
<keyword evidence="2" id="KW-1185">Reference proteome</keyword>
<dbReference type="STRING" id="1349785.GCA_000509405_01843"/>